<organism evidence="1 2">
    <name type="scientific">Aulographum hederae CBS 113979</name>
    <dbReference type="NCBI Taxonomy" id="1176131"/>
    <lineage>
        <taxon>Eukaryota</taxon>
        <taxon>Fungi</taxon>
        <taxon>Dikarya</taxon>
        <taxon>Ascomycota</taxon>
        <taxon>Pezizomycotina</taxon>
        <taxon>Dothideomycetes</taxon>
        <taxon>Pleosporomycetidae</taxon>
        <taxon>Aulographales</taxon>
        <taxon>Aulographaceae</taxon>
    </lineage>
</organism>
<reference evidence="1" key="1">
    <citation type="journal article" date="2020" name="Stud. Mycol.">
        <title>101 Dothideomycetes genomes: a test case for predicting lifestyles and emergence of pathogens.</title>
        <authorList>
            <person name="Haridas S."/>
            <person name="Albert R."/>
            <person name="Binder M."/>
            <person name="Bloem J."/>
            <person name="Labutti K."/>
            <person name="Salamov A."/>
            <person name="Andreopoulos B."/>
            <person name="Baker S."/>
            <person name="Barry K."/>
            <person name="Bills G."/>
            <person name="Bluhm B."/>
            <person name="Cannon C."/>
            <person name="Castanera R."/>
            <person name="Culley D."/>
            <person name="Daum C."/>
            <person name="Ezra D."/>
            <person name="Gonzalez J."/>
            <person name="Henrissat B."/>
            <person name="Kuo A."/>
            <person name="Liang C."/>
            <person name="Lipzen A."/>
            <person name="Lutzoni F."/>
            <person name="Magnuson J."/>
            <person name="Mondo S."/>
            <person name="Nolan M."/>
            <person name="Ohm R."/>
            <person name="Pangilinan J."/>
            <person name="Park H.-J."/>
            <person name="Ramirez L."/>
            <person name="Alfaro M."/>
            <person name="Sun H."/>
            <person name="Tritt A."/>
            <person name="Yoshinaga Y."/>
            <person name="Zwiers L.-H."/>
            <person name="Turgeon B."/>
            <person name="Goodwin S."/>
            <person name="Spatafora J."/>
            <person name="Crous P."/>
            <person name="Grigoriev I."/>
        </authorList>
    </citation>
    <scope>NUCLEOTIDE SEQUENCE</scope>
    <source>
        <strain evidence="1">CBS 113979</strain>
    </source>
</reference>
<gene>
    <name evidence="1" type="ORF">K402DRAFT_248005</name>
</gene>
<dbReference type="Proteomes" id="UP000800041">
    <property type="component" value="Unassembled WGS sequence"/>
</dbReference>
<protein>
    <submittedName>
        <fullName evidence="1">Uncharacterized protein</fullName>
    </submittedName>
</protein>
<proteinExistence type="predicted"/>
<accession>A0A6G1HA45</accession>
<evidence type="ECO:0000313" key="1">
    <source>
        <dbReference type="EMBL" id="KAF1990096.1"/>
    </source>
</evidence>
<dbReference type="AlphaFoldDB" id="A0A6G1HA45"/>
<name>A0A6G1HA45_9PEZI</name>
<keyword evidence="2" id="KW-1185">Reference proteome</keyword>
<sequence>MAVMQMKSISEVVERGRPRVTYGLPGLHWPFAQRDTSAGPRWPKRPKWPVVRRRITRAGLLLVGLAYLLHDDRDPVNVLTMPRHGMAAVRLVESASATCIQERPVRCEASRRSEALAASWTSVGPRYLRPTCYQTRTAVRADAPDEGTEVRIGSAQPRTAGAKVDVAGRREDVAECQRVTETKRECGSQVSCSSEGRCRYEAVGYEGYRGSVSSRRSLDVPGSQASNSSILRRLSRLWGSFTSLVRRAPYGTVPLKPTAWGLWCNVRRSCGWTL</sequence>
<dbReference type="EMBL" id="ML977143">
    <property type="protein sequence ID" value="KAF1990096.1"/>
    <property type="molecule type" value="Genomic_DNA"/>
</dbReference>
<evidence type="ECO:0000313" key="2">
    <source>
        <dbReference type="Proteomes" id="UP000800041"/>
    </source>
</evidence>